<dbReference type="PANTHER" id="PTHR37300:SF1">
    <property type="entry name" value="UPF0291 PROTEIN YNZC"/>
    <property type="match status" value="1"/>
</dbReference>
<accession>A0A2K4ZJM8</accession>
<dbReference type="Pfam" id="PF05979">
    <property type="entry name" value="DUF896"/>
    <property type="match status" value="1"/>
</dbReference>
<dbReference type="Gene3D" id="1.10.287.540">
    <property type="entry name" value="Helix hairpin bin"/>
    <property type="match status" value="1"/>
</dbReference>
<evidence type="ECO:0000313" key="5">
    <source>
        <dbReference type="Proteomes" id="UP000236311"/>
    </source>
</evidence>
<comment type="subcellular location">
    <subcellularLocation>
        <location evidence="2">Cytoplasm</location>
    </subcellularLocation>
</comment>
<dbReference type="SUPFAM" id="SSF158221">
    <property type="entry name" value="YnzC-like"/>
    <property type="match status" value="1"/>
</dbReference>
<dbReference type="AlphaFoldDB" id="A0A2K4ZJM8"/>
<dbReference type="PANTHER" id="PTHR37300">
    <property type="entry name" value="UPF0291 PROTEIN CBO2609/CLC_2481"/>
    <property type="match status" value="1"/>
</dbReference>
<dbReference type="EMBL" id="OFSM01000018">
    <property type="protein sequence ID" value="SOY30683.1"/>
    <property type="molecule type" value="Genomic_DNA"/>
</dbReference>
<organism evidence="4 5">
    <name type="scientific">Acetatifactor muris</name>
    <dbReference type="NCBI Taxonomy" id="879566"/>
    <lineage>
        <taxon>Bacteria</taxon>
        <taxon>Bacillati</taxon>
        <taxon>Bacillota</taxon>
        <taxon>Clostridia</taxon>
        <taxon>Lachnospirales</taxon>
        <taxon>Lachnospiraceae</taxon>
        <taxon>Acetatifactor</taxon>
    </lineage>
</organism>
<dbReference type="HAMAP" id="MF_01103">
    <property type="entry name" value="UPF0291"/>
    <property type="match status" value="1"/>
</dbReference>
<gene>
    <name evidence="4" type="ORF">AMURIS_03414</name>
</gene>
<proteinExistence type="inferred from homology"/>
<dbReference type="GO" id="GO:0005737">
    <property type="term" value="C:cytoplasm"/>
    <property type="evidence" value="ECO:0007669"/>
    <property type="project" value="UniProtKB-SubCell"/>
</dbReference>
<protein>
    <recommendedName>
        <fullName evidence="2">UPF0291 protein AMURIS_03414</fullName>
    </recommendedName>
</protein>
<keyword evidence="1 2" id="KW-0963">Cytoplasm</keyword>
<feature type="region of interest" description="Disordered" evidence="3">
    <location>
        <begin position="54"/>
        <end position="75"/>
    </location>
</feature>
<dbReference type="OrthoDB" id="390105at2"/>
<dbReference type="RefSeq" id="WP_103240692.1">
    <property type="nucleotide sequence ID" value="NZ_CANRXC010000020.1"/>
</dbReference>
<name>A0A2K4ZJM8_9FIRM</name>
<feature type="compositionally biased region" description="Basic and acidic residues" evidence="3">
    <location>
        <begin position="55"/>
        <end position="75"/>
    </location>
</feature>
<keyword evidence="5" id="KW-1185">Reference proteome</keyword>
<comment type="similarity">
    <text evidence="2">Belongs to the UPF0291 family.</text>
</comment>
<dbReference type="InterPro" id="IPR009242">
    <property type="entry name" value="DUF896"/>
</dbReference>
<evidence type="ECO:0000256" key="1">
    <source>
        <dbReference type="ARBA" id="ARBA00022490"/>
    </source>
</evidence>
<dbReference type="Proteomes" id="UP000236311">
    <property type="component" value="Unassembled WGS sequence"/>
</dbReference>
<evidence type="ECO:0000256" key="2">
    <source>
        <dbReference type="HAMAP-Rule" id="MF_01103"/>
    </source>
</evidence>
<reference evidence="4 5" key="1">
    <citation type="submission" date="2018-01" db="EMBL/GenBank/DDBJ databases">
        <authorList>
            <person name="Gaut B.S."/>
            <person name="Morton B.R."/>
            <person name="Clegg M.T."/>
            <person name="Duvall M.R."/>
        </authorList>
    </citation>
    <scope>NUCLEOTIDE SEQUENCE [LARGE SCALE GENOMIC DNA]</scope>
    <source>
        <strain evidence="4">GP69</strain>
    </source>
</reference>
<evidence type="ECO:0000256" key="3">
    <source>
        <dbReference type="SAM" id="MobiDB-lite"/>
    </source>
</evidence>
<evidence type="ECO:0000313" key="4">
    <source>
        <dbReference type="EMBL" id="SOY30683.1"/>
    </source>
</evidence>
<sequence length="75" mass="8846">MNMDERIARINELYHKSQEEGLNEAEKEEQAILRKEYVASIRANLRGQLNNLTIERPDGSRENLGEKYGRRNKEE</sequence>